<dbReference type="PANTHER" id="PTHR47706:SF1">
    <property type="entry name" value="CIPA-LIKE, PUTATIVE (AFU_ORTHOLOGUE AFUA_1G12460)-RELATED"/>
    <property type="match status" value="1"/>
</dbReference>
<dbReference type="PANTHER" id="PTHR47706">
    <property type="entry name" value="NMRA-LIKE FAMILY PROTEIN"/>
    <property type="match status" value="1"/>
</dbReference>
<proteinExistence type="predicted"/>
<reference evidence="3" key="2">
    <citation type="submission" date="2021-02" db="EMBL/GenBank/DDBJ databases">
        <title>Aspergillus chevalieri M1 genome sequence.</title>
        <authorList>
            <person name="Kadooka C."/>
            <person name="Mori K."/>
            <person name="Futagami T."/>
        </authorList>
    </citation>
    <scope>NUCLEOTIDE SEQUENCE</scope>
    <source>
        <strain evidence="3">M1</strain>
    </source>
</reference>
<dbReference type="KEGG" id="ache:ACHE_31252A"/>
<keyword evidence="4" id="KW-1185">Reference proteome</keyword>
<dbReference type="RefSeq" id="XP_043135787.1">
    <property type="nucleotide sequence ID" value="XM_043277960.1"/>
</dbReference>
<dbReference type="GeneID" id="66981624"/>
<protein>
    <recommendedName>
        <fullName evidence="5">NmrA-like domain-containing protein</fullName>
    </recommendedName>
</protein>
<evidence type="ECO:0008006" key="5">
    <source>
        <dbReference type="Google" id="ProtNLM"/>
    </source>
</evidence>
<dbReference type="AlphaFoldDB" id="A0A7R7VMF5"/>
<evidence type="ECO:0000256" key="2">
    <source>
        <dbReference type="ARBA" id="ARBA00023002"/>
    </source>
</evidence>
<reference evidence="3" key="1">
    <citation type="submission" date="2021-01" db="EMBL/GenBank/DDBJ databases">
        <authorList>
            <consortium name="Aspergillus chevalieri M1 genome sequencing consortium"/>
            <person name="Kazuki M."/>
            <person name="Futagami T."/>
        </authorList>
    </citation>
    <scope>NUCLEOTIDE SEQUENCE</scope>
    <source>
        <strain evidence="3">M1</strain>
    </source>
</reference>
<keyword evidence="1" id="KW-0521">NADP</keyword>
<evidence type="ECO:0000256" key="1">
    <source>
        <dbReference type="ARBA" id="ARBA00022857"/>
    </source>
</evidence>
<sequence>MTIKFGALGPNPMTKQAVFHNGGDIEIGPFTLADIAEAIVRILDPANFADTANQAAYIYSAAVTERKLTVIVSKILGVDFGSVENGSVPYVNIGELMEKAKGQLAAGDISGMLNYYYVMMYEEGYGGKDFRKFSWNERLGIRLMSDDELEKAIREILA</sequence>
<keyword evidence="2" id="KW-0560">Oxidoreductase</keyword>
<evidence type="ECO:0000313" key="3">
    <source>
        <dbReference type="EMBL" id="BCR87265.1"/>
    </source>
</evidence>
<organism evidence="3 4">
    <name type="scientific">Aspergillus chevalieri</name>
    <name type="common">Eurotium chevalieri</name>
    <dbReference type="NCBI Taxonomy" id="182096"/>
    <lineage>
        <taxon>Eukaryota</taxon>
        <taxon>Fungi</taxon>
        <taxon>Dikarya</taxon>
        <taxon>Ascomycota</taxon>
        <taxon>Pezizomycotina</taxon>
        <taxon>Eurotiomycetes</taxon>
        <taxon>Eurotiomycetidae</taxon>
        <taxon>Eurotiales</taxon>
        <taxon>Aspergillaceae</taxon>
        <taxon>Aspergillus</taxon>
        <taxon>Aspergillus subgen. Aspergillus</taxon>
    </lineage>
</organism>
<dbReference type="InterPro" id="IPR051609">
    <property type="entry name" value="NmrA/Isoflavone_reductase-like"/>
</dbReference>
<accession>A0A7R7VMF5</accession>
<evidence type="ECO:0000313" key="4">
    <source>
        <dbReference type="Proteomes" id="UP000637239"/>
    </source>
</evidence>
<dbReference type="GO" id="GO:0016491">
    <property type="term" value="F:oxidoreductase activity"/>
    <property type="evidence" value="ECO:0007669"/>
    <property type="project" value="UniProtKB-KW"/>
</dbReference>
<name>A0A7R7VMF5_ASPCH</name>
<dbReference type="EMBL" id="AP024418">
    <property type="protein sequence ID" value="BCR87265.1"/>
    <property type="molecule type" value="Genomic_DNA"/>
</dbReference>
<dbReference type="Proteomes" id="UP000637239">
    <property type="component" value="Chromosome 3"/>
</dbReference>
<gene>
    <name evidence="3" type="ORF">ACHE_31252A</name>
</gene>